<evidence type="ECO:0000313" key="2">
    <source>
        <dbReference type="EMBL" id="PVX82653.1"/>
    </source>
</evidence>
<protein>
    <submittedName>
        <fullName evidence="2">Uncharacterized protein DUF4148</fullName>
    </submittedName>
</protein>
<dbReference type="EMBL" id="QEOB01000008">
    <property type="protein sequence ID" value="PVX82653.1"/>
    <property type="molecule type" value="Genomic_DNA"/>
</dbReference>
<name>A0ABX5KKW6_9BURK</name>
<proteinExistence type="predicted"/>
<evidence type="ECO:0000256" key="1">
    <source>
        <dbReference type="SAM" id="SignalP"/>
    </source>
</evidence>
<keyword evidence="1" id="KW-0732">Signal</keyword>
<dbReference type="Proteomes" id="UP000245712">
    <property type="component" value="Unassembled WGS sequence"/>
</dbReference>
<organism evidence="2 3">
    <name type="scientific">Paraburkholderia unamae</name>
    <dbReference type="NCBI Taxonomy" id="219649"/>
    <lineage>
        <taxon>Bacteria</taxon>
        <taxon>Pseudomonadati</taxon>
        <taxon>Pseudomonadota</taxon>
        <taxon>Betaproteobacteria</taxon>
        <taxon>Burkholderiales</taxon>
        <taxon>Burkholderiaceae</taxon>
        <taxon>Paraburkholderia</taxon>
    </lineage>
</organism>
<dbReference type="InterPro" id="IPR025421">
    <property type="entry name" value="DUF4148"/>
</dbReference>
<reference evidence="2 3" key="1">
    <citation type="submission" date="2018-05" db="EMBL/GenBank/DDBJ databases">
        <title>Genomic Encyclopedia of Type Strains, Phase IV (KMG-V): Genome sequencing to study the core and pangenomes of soil and plant-associated prokaryotes.</title>
        <authorList>
            <person name="Whitman W."/>
        </authorList>
    </citation>
    <scope>NUCLEOTIDE SEQUENCE [LARGE SCALE GENOMIC DNA]</scope>
    <source>
        <strain evidence="2 3">SCZa-39</strain>
    </source>
</reference>
<gene>
    <name evidence="2" type="ORF">C7402_10826</name>
</gene>
<comment type="caution">
    <text evidence="2">The sequence shown here is derived from an EMBL/GenBank/DDBJ whole genome shotgun (WGS) entry which is preliminary data.</text>
</comment>
<dbReference type="Pfam" id="PF13663">
    <property type="entry name" value="DUF4148"/>
    <property type="match status" value="1"/>
</dbReference>
<feature type="signal peptide" evidence="1">
    <location>
        <begin position="1"/>
        <end position="22"/>
    </location>
</feature>
<evidence type="ECO:0000313" key="3">
    <source>
        <dbReference type="Proteomes" id="UP000245712"/>
    </source>
</evidence>
<accession>A0ABX5KKW6</accession>
<keyword evidence="3" id="KW-1185">Reference proteome</keyword>
<dbReference type="RefSeq" id="WP_224043750.1">
    <property type="nucleotide sequence ID" value="NZ_CAJZAT010000191.1"/>
</dbReference>
<feature type="chain" id="PRO_5046601393" evidence="1">
    <location>
        <begin position="23"/>
        <end position="83"/>
    </location>
</feature>
<sequence>MSLFKGGACAAIMLSISALAHAQGAPAPQAASVQQAIAPQQLASAQISQGNASITRAQVRHELVQAERDGQMQTLDRTLYAHH</sequence>